<feature type="transmembrane region" description="Helical" evidence="11">
    <location>
        <begin position="194"/>
        <end position="215"/>
    </location>
</feature>
<feature type="region of interest" description="Disordered" evidence="10">
    <location>
        <begin position="85"/>
        <end position="114"/>
    </location>
</feature>
<keyword evidence="3" id="KW-0813">Transport</keyword>
<keyword evidence="6" id="KW-0931">ER-Golgi transport</keyword>
<keyword evidence="8 11" id="KW-1133">Transmembrane helix</keyword>
<evidence type="ECO:0000256" key="1">
    <source>
        <dbReference type="ARBA" id="ARBA00004163"/>
    </source>
</evidence>
<dbReference type="RefSeq" id="XP_056038677.1">
    <property type="nucleotide sequence ID" value="XM_056182083.1"/>
</dbReference>
<name>A0AAF0AY92_9SCHI</name>
<comment type="similarity">
    <text evidence="2">Belongs to the USE1 family.</text>
</comment>
<keyword evidence="4 11" id="KW-0812">Transmembrane</keyword>
<dbReference type="Proteomes" id="UP001212411">
    <property type="component" value="Chromosome 2"/>
</dbReference>
<dbReference type="PANTHER" id="PTHR13050:SF7">
    <property type="entry name" value="VESICLE TRANSPORT PROTEIN USE1"/>
    <property type="match status" value="1"/>
</dbReference>
<dbReference type="GO" id="GO:0005789">
    <property type="term" value="C:endoplasmic reticulum membrane"/>
    <property type="evidence" value="ECO:0007669"/>
    <property type="project" value="UniProtKB-SubCell"/>
</dbReference>
<evidence type="ECO:0000256" key="2">
    <source>
        <dbReference type="ARBA" id="ARBA00007891"/>
    </source>
</evidence>
<proteinExistence type="inferred from homology"/>
<organism evidence="12 13">
    <name type="scientific">Schizosaccharomyces osmophilus</name>
    <dbReference type="NCBI Taxonomy" id="2545709"/>
    <lineage>
        <taxon>Eukaryota</taxon>
        <taxon>Fungi</taxon>
        <taxon>Dikarya</taxon>
        <taxon>Ascomycota</taxon>
        <taxon>Taphrinomycotina</taxon>
        <taxon>Schizosaccharomycetes</taxon>
        <taxon>Schizosaccharomycetales</taxon>
        <taxon>Schizosaccharomycetaceae</taxon>
        <taxon>Schizosaccharomyces</taxon>
    </lineage>
</organism>
<feature type="compositionally biased region" description="Basic and acidic residues" evidence="10">
    <location>
        <begin position="85"/>
        <end position="112"/>
    </location>
</feature>
<dbReference type="EMBL" id="CP115612">
    <property type="protein sequence ID" value="WBW74434.1"/>
    <property type="molecule type" value="Genomic_DNA"/>
</dbReference>
<evidence type="ECO:0000256" key="9">
    <source>
        <dbReference type="ARBA" id="ARBA00023136"/>
    </source>
</evidence>
<sequence>MSEDLVYTLERRFRQEQSSFVDPLELCKVEKNLDYARKNLWKEGKCQLERVGEPEGLSIRILTLQGRINDLRVALEAKIEHEENNFKKEQEKEAASTMEEIRKRETHERQQEQHLQFGNSQLLNHQRSVQADISDSLLHMASALKENAISFTNALVNDNQVVGQAGSLLDKNAKSLDNTHQKVKDFTKSKKLSFWLQIGMVLAVVISFLIMMFILQFTKNQN</sequence>
<accession>A0AAF0AY92</accession>
<keyword evidence="5" id="KW-0256">Endoplasmic reticulum</keyword>
<dbReference type="InterPro" id="IPR019150">
    <property type="entry name" value="Vesicle_transport_protein_Use1"/>
</dbReference>
<dbReference type="GO" id="GO:0005484">
    <property type="term" value="F:SNAP receptor activity"/>
    <property type="evidence" value="ECO:0007669"/>
    <property type="project" value="TreeGrafter"/>
</dbReference>
<comment type="subcellular location">
    <subcellularLocation>
        <location evidence="1">Endoplasmic reticulum membrane</location>
        <topology evidence="1">Single-pass type IV membrane protein</topology>
    </subcellularLocation>
</comment>
<dbReference type="GeneID" id="80876772"/>
<keyword evidence="13" id="KW-1185">Reference proteome</keyword>
<dbReference type="KEGG" id="som:SOMG_03292"/>
<protein>
    <submittedName>
        <fullName evidence="12">SNARE Use1</fullName>
    </submittedName>
</protein>
<evidence type="ECO:0000256" key="3">
    <source>
        <dbReference type="ARBA" id="ARBA00022448"/>
    </source>
</evidence>
<evidence type="ECO:0000256" key="10">
    <source>
        <dbReference type="SAM" id="MobiDB-lite"/>
    </source>
</evidence>
<dbReference type="AlphaFoldDB" id="A0AAF0AY92"/>
<dbReference type="GO" id="GO:0031201">
    <property type="term" value="C:SNARE complex"/>
    <property type="evidence" value="ECO:0007669"/>
    <property type="project" value="TreeGrafter"/>
</dbReference>
<keyword evidence="9 11" id="KW-0472">Membrane</keyword>
<reference evidence="12 13" key="1">
    <citation type="journal article" date="2023" name="G3 (Bethesda)">
        <title>A high-quality reference genome for the fission yeast Schizosaccharomyces osmophilus.</title>
        <authorList>
            <person name="Jia G.S."/>
            <person name="Zhang W.C."/>
            <person name="Liang Y."/>
            <person name="Liu X.H."/>
            <person name="Rhind N."/>
            <person name="Pidoux A."/>
            <person name="Brysch-Herzberg M."/>
            <person name="Du L.L."/>
        </authorList>
    </citation>
    <scope>NUCLEOTIDE SEQUENCE [LARGE SCALE GENOMIC DNA]</scope>
    <source>
        <strain evidence="12 13">CBS 15793</strain>
    </source>
</reference>
<evidence type="ECO:0000256" key="4">
    <source>
        <dbReference type="ARBA" id="ARBA00022692"/>
    </source>
</evidence>
<dbReference type="GO" id="GO:0006890">
    <property type="term" value="P:retrograde vesicle-mediated transport, Golgi to endoplasmic reticulum"/>
    <property type="evidence" value="ECO:0007669"/>
    <property type="project" value="TreeGrafter"/>
</dbReference>
<keyword evidence="7" id="KW-0653">Protein transport</keyword>
<evidence type="ECO:0000256" key="8">
    <source>
        <dbReference type="ARBA" id="ARBA00022989"/>
    </source>
</evidence>
<evidence type="ECO:0000313" key="13">
    <source>
        <dbReference type="Proteomes" id="UP001212411"/>
    </source>
</evidence>
<evidence type="ECO:0000256" key="5">
    <source>
        <dbReference type="ARBA" id="ARBA00022824"/>
    </source>
</evidence>
<dbReference type="PANTHER" id="PTHR13050">
    <property type="entry name" value="USE1-LIKE PROTEIN"/>
    <property type="match status" value="1"/>
</dbReference>
<evidence type="ECO:0000256" key="6">
    <source>
        <dbReference type="ARBA" id="ARBA00022892"/>
    </source>
</evidence>
<evidence type="ECO:0000256" key="7">
    <source>
        <dbReference type="ARBA" id="ARBA00022927"/>
    </source>
</evidence>
<gene>
    <name evidence="12" type="primary">use1</name>
    <name evidence="12" type="ORF">SOMG_03292</name>
</gene>
<dbReference type="GO" id="GO:0015031">
    <property type="term" value="P:protein transport"/>
    <property type="evidence" value="ECO:0007669"/>
    <property type="project" value="UniProtKB-KW"/>
</dbReference>
<dbReference type="Pfam" id="PF09753">
    <property type="entry name" value="Use1"/>
    <property type="match status" value="1"/>
</dbReference>
<evidence type="ECO:0000256" key="11">
    <source>
        <dbReference type="SAM" id="Phobius"/>
    </source>
</evidence>
<evidence type="ECO:0000313" key="12">
    <source>
        <dbReference type="EMBL" id="WBW74434.1"/>
    </source>
</evidence>